<feature type="coiled-coil region" evidence="1">
    <location>
        <begin position="96"/>
        <end position="199"/>
    </location>
</feature>
<protein>
    <submittedName>
        <fullName evidence="3">HlyD family efflux transporter periplasmic adaptor subunit</fullName>
    </submittedName>
</protein>
<accession>A0ABV1G9N0</accession>
<organism evidence="3 4">
    <name type="scientific">Faecousia intestinalis</name>
    <dbReference type="NCBI Taxonomy" id="3133167"/>
    <lineage>
        <taxon>Bacteria</taxon>
        <taxon>Bacillati</taxon>
        <taxon>Bacillota</taxon>
        <taxon>Clostridia</taxon>
        <taxon>Eubacteriales</taxon>
        <taxon>Oscillospiraceae</taxon>
        <taxon>Faecousia</taxon>
    </lineage>
</organism>
<feature type="transmembrane region" description="Helical" evidence="2">
    <location>
        <begin position="7"/>
        <end position="30"/>
    </location>
</feature>
<reference evidence="3 4" key="1">
    <citation type="submission" date="2024-03" db="EMBL/GenBank/DDBJ databases">
        <title>Human intestinal bacterial collection.</title>
        <authorList>
            <person name="Pauvert C."/>
            <person name="Hitch T.C.A."/>
            <person name="Clavel T."/>
        </authorList>
    </citation>
    <scope>NUCLEOTIDE SEQUENCE [LARGE SCALE GENOMIC DNA]</scope>
    <source>
        <strain evidence="3 4">CLA-AA-H192</strain>
    </source>
</reference>
<evidence type="ECO:0000313" key="3">
    <source>
        <dbReference type="EMBL" id="MEQ2511983.1"/>
    </source>
</evidence>
<dbReference type="RefSeq" id="WP_349136686.1">
    <property type="nucleotide sequence ID" value="NZ_JBBMFF010000254.1"/>
</dbReference>
<dbReference type="Proteomes" id="UP001491552">
    <property type="component" value="Unassembled WGS sequence"/>
</dbReference>
<keyword evidence="2" id="KW-0472">Membrane</keyword>
<evidence type="ECO:0000256" key="1">
    <source>
        <dbReference type="SAM" id="Coils"/>
    </source>
</evidence>
<dbReference type="EMBL" id="JBBMFF010000254">
    <property type="protein sequence ID" value="MEQ2511983.1"/>
    <property type="molecule type" value="Genomic_DNA"/>
</dbReference>
<name>A0ABV1G9N0_9FIRM</name>
<proteinExistence type="predicted"/>
<evidence type="ECO:0000313" key="4">
    <source>
        <dbReference type="Proteomes" id="UP001491552"/>
    </source>
</evidence>
<gene>
    <name evidence="3" type="ORF">WMO66_12150</name>
</gene>
<keyword evidence="2" id="KW-0812">Transmembrane</keyword>
<evidence type="ECO:0000256" key="2">
    <source>
        <dbReference type="SAM" id="Phobius"/>
    </source>
</evidence>
<comment type="caution">
    <text evidence="3">The sequence shown here is derived from an EMBL/GenBank/DDBJ whole genome shotgun (WGS) entry which is preliminary data.</text>
</comment>
<keyword evidence="4" id="KW-1185">Reference proteome</keyword>
<keyword evidence="1" id="KW-0175">Coiled coil</keyword>
<sequence>MKKQGDLYLKIVSIVLAGIVVAYLVLSVLFGSGGSSYTLETAVRCEAGDGQTVSGFVVREEEIITASQPVVVCALTEGERVGSGQCVADGYQTSAAREKRDRLTALQEQLSQLRYAASGTAGEDTTQTDDAIEKALGELAALTARRDLTEADDVMSELQPLVLRRSVTADDAARMEGRIAELESQISALSAETEQSAEAVTVESAGYFSEQTDGLERVLTPESVLQMKPSELRAAAQHASAVPGNAVGRLITGQKWYFAAEIPEARAEQTAAGETLTVSFGLEKLSQIRMQVEAISEAEDGVCTIVLSCEREPQEVTALRRQSADIIFSSYTGLRVPKQALYMVDGQAGVYVLEGARARWKPVEILYAYGDGYVVELDQSSTGNLWPGDDIILTSDDIEDGKVMEA</sequence>
<keyword evidence="2" id="KW-1133">Transmembrane helix</keyword>